<dbReference type="CDD" id="cd03020">
    <property type="entry name" value="DsbA_DsbC_DsbG"/>
    <property type="match status" value="1"/>
</dbReference>
<dbReference type="SUPFAM" id="SSF52833">
    <property type="entry name" value="Thioredoxin-like"/>
    <property type="match status" value="1"/>
</dbReference>
<dbReference type="PANTHER" id="PTHR35272:SF3">
    <property type="entry name" value="THIOL:DISULFIDE INTERCHANGE PROTEIN DSBC"/>
    <property type="match status" value="1"/>
</dbReference>
<dbReference type="SUPFAM" id="SSF54423">
    <property type="entry name" value="DsbC/DsbG N-terminal domain-like"/>
    <property type="match status" value="1"/>
</dbReference>
<dbReference type="EMBL" id="BSPQ01000001">
    <property type="protein sequence ID" value="GLS89583.1"/>
    <property type="molecule type" value="Genomic_DNA"/>
</dbReference>
<dbReference type="InterPro" id="IPR009094">
    <property type="entry name" value="DiS-bond_isomerase_DsbC/G_N_sf"/>
</dbReference>
<accession>A0ABQ6DWQ3</accession>
<evidence type="ECO:0000256" key="7">
    <source>
        <dbReference type="RuleBase" id="RU364038"/>
    </source>
</evidence>
<evidence type="ECO:0000256" key="6">
    <source>
        <dbReference type="ARBA" id="ARBA00023284"/>
    </source>
</evidence>
<dbReference type="RefSeq" id="WP_284202695.1">
    <property type="nucleotide sequence ID" value="NZ_BSPQ01000001.1"/>
</dbReference>
<comment type="function">
    <text evidence="7">Required for disulfide bond formation in some periplasmic proteins. Acts by transferring its disulfide bond to other proteins and is reduced in the process.</text>
</comment>
<dbReference type="Proteomes" id="UP001157353">
    <property type="component" value="Unassembled WGS sequence"/>
</dbReference>
<dbReference type="Gene3D" id="3.10.450.70">
    <property type="entry name" value="Disulphide bond isomerase, DsbC/G, N-terminal"/>
    <property type="match status" value="1"/>
</dbReference>
<evidence type="ECO:0000256" key="4">
    <source>
        <dbReference type="ARBA" id="ARBA00022764"/>
    </source>
</evidence>
<feature type="domain" description="Thioredoxin-like fold" evidence="9">
    <location>
        <begin position="117"/>
        <end position="239"/>
    </location>
</feature>
<feature type="domain" description="Disulphide bond isomerase DsbC/G N-terminal" evidence="8">
    <location>
        <begin position="25"/>
        <end position="94"/>
    </location>
</feature>
<dbReference type="InterPro" id="IPR051470">
    <property type="entry name" value="Thiol:disulfide_interchange"/>
</dbReference>
<evidence type="ECO:0000256" key="5">
    <source>
        <dbReference type="ARBA" id="ARBA00023157"/>
    </source>
</evidence>
<comment type="subcellular location">
    <subcellularLocation>
        <location evidence="1 7">Periplasm</location>
    </subcellularLocation>
</comment>
<comment type="caution">
    <text evidence="10">The sequence shown here is derived from an EMBL/GenBank/DDBJ whole genome shotgun (WGS) entry which is preliminary data.</text>
</comment>
<dbReference type="InterPro" id="IPR033954">
    <property type="entry name" value="DiS-bond_Isoase_DsbC/G"/>
</dbReference>
<keyword evidence="11" id="KW-1185">Reference proteome</keyword>
<dbReference type="Pfam" id="PF10411">
    <property type="entry name" value="DsbC_N"/>
    <property type="match status" value="1"/>
</dbReference>
<dbReference type="InterPro" id="IPR018950">
    <property type="entry name" value="DiS-bond_isomerase_DsbC/G_N"/>
</dbReference>
<sequence length="245" mass="27309">MHLSPLKKRLIGALSLVVFSSFSMAASVDKAVVEKITNKMTMLDMSVTTITPSAVDSLYEVLTNRGVFYVSQNGQFLVHGNIYDLDNKMENITEKSLTTLRLEKLKAFEKEMIVYKAQNEKHVVTVFTDTSCGYCQKLHAEMADYNQLGITVRYLAFPRGGINSNAYNTMASIWCSDDPKLAMDNAKARKQIEPKSCDHSIQAQYELGQFFGVTGTPALVLEDGTLQPGYLPAPRLFDLLERSKG</sequence>
<evidence type="ECO:0000313" key="10">
    <source>
        <dbReference type="EMBL" id="GLS89583.1"/>
    </source>
</evidence>
<keyword evidence="3 7" id="KW-0732">Signal</keyword>
<keyword evidence="6 7" id="KW-0676">Redox-active center</keyword>
<reference evidence="11" key="1">
    <citation type="journal article" date="2019" name="Int. J. Syst. Evol. Microbiol.">
        <title>The Global Catalogue of Microorganisms (GCM) 10K type strain sequencing project: providing services to taxonomists for standard genome sequencing and annotation.</title>
        <authorList>
            <consortium name="The Broad Institute Genomics Platform"/>
            <consortium name="The Broad Institute Genome Sequencing Center for Infectious Disease"/>
            <person name="Wu L."/>
            <person name="Ma J."/>
        </authorList>
    </citation>
    <scope>NUCLEOTIDE SEQUENCE [LARGE SCALE GENOMIC DNA]</scope>
    <source>
        <strain evidence="11">NBRC 103166</strain>
    </source>
</reference>
<evidence type="ECO:0000313" key="11">
    <source>
        <dbReference type="Proteomes" id="UP001157353"/>
    </source>
</evidence>
<evidence type="ECO:0000256" key="3">
    <source>
        <dbReference type="ARBA" id="ARBA00022729"/>
    </source>
</evidence>
<evidence type="ECO:0000259" key="8">
    <source>
        <dbReference type="Pfam" id="PF10411"/>
    </source>
</evidence>
<name>A0ABQ6DWQ3_9GAMM</name>
<comment type="similarity">
    <text evidence="2 7">Belongs to the thioredoxin family. DsbC subfamily.</text>
</comment>
<evidence type="ECO:0000259" key="9">
    <source>
        <dbReference type="Pfam" id="PF13098"/>
    </source>
</evidence>
<proteinExistence type="inferred from homology"/>
<feature type="signal peptide" evidence="7">
    <location>
        <begin position="1"/>
        <end position="25"/>
    </location>
</feature>
<organism evidence="10 11">
    <name type="scientific">Psychromonas marina</name>
    <dbReference type="NCBI Taxonomy" id="88364"/>
    <lineage>
        <taxon>Bacteria</taxon>
        <taxon>Pseudomonadati</taxon>
        <taxon>Pseudomonadota</taxon>
        <taxon>Gammaproteobacteria</taxon>
        <taxon>Alteromonadales</taxon>
        <taxon>Psychromonadaceae</taxon>
        <taxon>Psychromonas</taxon>
    </lineage>
</organism>
<dbReference type="Pfam" id="PF13098">
    <property type="entry name" value="Thioredoxin_2"/>
    <property type="match status" value="1"/>
</dbReference>
<keyword evidence="4 7" id="KW-0574">Periplasm</keyword>
<feature type="chain" id="PRO_5044996890" description="Thiol:disulfide interchange protein" evidence="7">
    <location>
        <begin position="26"/>
        <end position="245"/>
    </location>
</feature>
<dbReference type="Gene3D" id="3.40.30.10">
    <property type="entry name" value="Glutaredoxin"/>
    <property type="match status" value="1"/>
</dbReference>
<evidence type="ECO:0000256" key="1">
    <source>
        <dbReference type="ARBA" id="ARBA00004418"/>
    </source>
</evidence>
<dbReference type="InterPro" id="IPR012336">
    <property type="entry name" value="Thioredoxin-like_fold"/>
</dbReference>
<dbReference type="InterPro" id="IPR036249">
    <property type="entry name" value="Thioredoxin-like_sf"/>
</dbReference>
<keyword evidence="5" id="KW-1015">Disulfide bond</keyword>
<dbReference type="PANTHER" id="PTHR35272">
    <property type="entry name" value="THIOL:DISULFIDE INTERCHANGE PROTEIN DSBC-RELATED"/>
    <property type="match status" value="1"/>
</dbReference>
<evidence type="ECO:0000256" key="2">
    <source>
        <dbReference type="ARBA" id="ARBA00009813"/>
    </source>
</evidence>
<gene>
    <name evidence="10" type="primary">dsbC</name>
    <name evidence="10" type="ORF">GCM10007916_06500</name>
</gene>
<protein>
    <recommendedName>
        <fullName evidence="7">Thiol:disulfide interchange protein</fullName>
    </recommendedName>
</protein>
<dbReference type="NCBIfam" id="NF008129">
    <property type="entry name" value="PRK10877.1"/>
    <property type="match status" value="1"/>
</dbReference>